<dbReference type="Proteomes" id="UP001433268">
    <property type="component" value="Unassembled WGS sequence"/>
</dbReference>
<protein>
    <submittedName>
        <fullName evidence="1">Uncharacterized protein</fullName>
    </submittedName>
</protein>
<sequence length="169" mass="19471">MELTMRFVKHHYFLRFRYPSFHESLELLDALPFAHLRIIHVFETFSKYELVHAGNIAVGDSAEPFSSRSHSPFHPGTRLFDTDQADNEIDNEDILQLVTKKFQRYENQHVDPLNHPFIRMLYPDACAAIALRDGEELQTPASTSHAYPTWNGSLEKASGTSWVGYISNF</sequence>
<accession>A0ABR1VT75</accession>
<organism evidence="1 2">
    <name type="scientific">Apiospora hydei</name>
    <dbReference type="NCBI Taxonomy" id="1337664"/>
    <lineage>
        <taxon>Eukaryota</taxon>
        <taxon>Fungi</taxon>
        <taxon>Dikarya</taxon>
        <taxon>Ascomycota</taxon>
        <taxon>Pezizomycotina</taxon>
        <taxon>Sordariomycetes</taxon>
        <taxon>Xylariomycetidae</taxon>
        <taxon>Amphisphaeriales</taxon>
        <taxon>Apiosporaceae</taxon>
        <taxon>Apiospora</taxon>
    </lineage>
</organism>
<gene>
    <name evidence="1" type="ORF">PG997_009138</name>
</gene>
<evidence type="ECO:0000313" key="1">
    <source>
        <dbReference type="EMBL" id="KAK8074475.1"/>
    </source>
</evidence>
<dbReference type="EMBL" id="JAQQWN010000007">
    <property type="protein sequence ID" value="KAK8074475.1"/>
    <property type="molecule type" value="Genomic_DNA"/>
</dbReference>
<evidence type="ECO:0000313" key="2">
    <source>
        <dbReference type="Proteomes" id="UP001433268"/>
    </source>
</evidence>
<proteinExistence type="predicted"/>
<reference evidence="1 2" key="1">
    <citation type="submission" date="2023-01" db="EMBL/GenBank/DDBJ databases">
        <title>Analysis of 21 Apiospora genomes using comparative genomics revels a genus with tremendous synthesis potential of carbohydrate active enzymes and secondary metabolites.</title>
        <authorList>
            <person name="Sorensen T."/>
        </authorList>
    </citation>
    <scope>NUCLEOTIDE SEQUENCE [LARGE SCALE GENOMIC DNA]</scope>
    <source>
        <strain evidence="1 2">CBS 114990</strain>
    </source>
</reference>
<name>A0ABR1VT75_9PEZI</name>
<comment type="caution">
    <text evidence="1">The sequence shown here is derived from an EMBL/GenBank/DDBJ whole genome shotgun (WGS) entry which is preliminary data.</text>
</comment>
<dbReference type="RefSeq" id="XP_066665415.1">
    <property type="nucleotide sequence ID" value="XM_066813453.1"/>
</dbReference>
<dbReference type="GeneID" id="92046513"/>
<keyword evidence="2" id="KW-1185">Reference proteome</keyword>